<evidence type="ECO:0000256" key="2">
    <source>
        <dbReference type="SAM" id="Phobius"/>
    </source>
</evidence>
<keyword evidence="5" id="KW-1185">Reference proteome</keyword>
<dbReference type="NCBIfam" id="NF041479">
    <property type="entry name" value="spor_membprot_YtrI"/>
    <property type="match status" value="1"/>
</dbReference>
<evidence type="ECO:0000259" key="3">
    <source>
        <dbReference type="Pfam" id="PF26347"/>
    </source>
</evidence>
<gene>
    <name evidence="4" type="primary">ytrI</name>
    <name evidence="4" type="ORF">ACFFGV_01905</name>
</gene>
<keyword evidence="1" id="KW-0175">Coiled coil</keyword>
<evidence type="ECO:0000313" key="4">
    <source>
        <dbReference type="EMBL" id="MFC0522343.1"/>
    </source>
</evidence>
<comment type="caution">
    <text evidence="4">The sequence shown here is derived from an EMBL/GenBank/DDBJ whole genome shotgun (WGS) entry which is preliminary data.</text>
</comment>
<keyword evidence="2" id="KW-0472">Membrane</keyword>
<dbReference type="EMBL" id="JBHLTP010000003">
    <property type="protein sequence ID" value="MFC0522343.1"/>
    <property type="molecule type" value="Genomic_DNA"/>
</dbReference>
<dbReference type="Proteomes" id="UP001589836">
    <property type="component" value="Unassembled WGS sequence"/>
</dbReference>
<proteinExistence type="predicted"/>
<keyword evidence="2" id="KW-1133">Transmembrane helix</keyword>
<reference evidence="4 5" key="1">
    <citation type="submission" date="2024-09" db="EMBL/GenBank/DDBJ databases">
        <authorList>
            <person name="Sun Q."/>
            <person name="Mori K."/>
        </authorList>
    </citation>
    <scope>NUCLEOTIDE SEQUENCE [LARGE SCALE GENOMIC DNA]</scope>
    <source>
        <strain evidence="4 5">NCAIM B.02529</strain>
    </source>
</reference>
<feature type="coiled-coil region" evidence="1">
    <location>
        <begin position="38"/>
        <end position="75"/>
    </location>
</feature>
<name>A0ABV6LJ64_9BACI</name>
<evidence type="ECO:0000313" key="5">
    <source>
        <dbReference type="Proteomes" id="UP001589836"/>
    </source>
</evidence>
<keyword evidence="2" id="KW-0812">Transmembrane</keyword>
<dbReference type="RefSeq" id="WP_377344876.1">
    <property type="nucleotide sequence ID" value="NZ_JBHLTP010000003.1"/>
</dbReference>
<dbReference type="InterPro" id="IPR058620">
    <property type="entry name" value="YtrI_C"/>
</dbReference>
<dbReference type="Pfam" id="PF26347">
    <property type="entry name" value="YtrI_sporulation"/>
    <property type="match status" value="1"/>
</dbReference>
<feature type="domain" description="Sporulation membrane protein YtrI C-terminal" evidence="3">
    <location>
        <begin position="82"/>
        <end position="167"/>
    </location>
</feature>
<dbReference type="InterPro" id="IPR048198">
    <property type="entry name" value="YtrI"/>
</dbReference>
<sequence>MHIPPYYKRRDWQRFLAGVFIGGIIAYACFLFMYGTYVENWIEKNLELHEKIRDLESTNEMLIQDKEELNKKQKDIIQVHAVDIQFSNEKKLIEQHSIDKLTVFNLRRLVKEQTPDLIGQDTNSLYDNASLIYRAIEARTYKVDDLKYEMKVERLLISQNVSITIRIVPVPG</sequence>
<feature type="transmembrane region" description="Helical" evidence="2">
    <location>
        <begin position="12"/>
        <end position="34"/>
    </location>
</feature>
<organism evidence="4 5">
    <name type="scientific">Pontibacillus salicampi</name>
    <dbReference type="NCBI Taxonomy" id="1449801"/>
    <lineage>
        <taxon>Bacteria</taxon>
        <taxon>Bacillati</taxon>
        <taxon>Bacillota</taxon>
        <taxon>Bacilli</taxon>
        <taxon>Bacillales</taxon>
        <taxon>Bacillaceae</taxon>
        <taxon>Pontibacillus</taxon>
    </lineage>
</organism>
<evidence type="ECO:0000256" key="1">
    <source>
        <dbReference type="SAM" id="Coils"/>
    </source>
</evidence>
<protein>
    <submittedName>
        <fullName evidence="4">Sporulation membrane protein YtrI</fullName>
    </submittedName>
</protein>
<accession>A0ABV6LJ64</accession>